<keyword evidence="1" id="KW-1133">Transmembrane helix</keyword>
<evidence type="ECO:0000313" key="2">
    <source>
        <dbReference type="EMBL" id="AZA15748.1"/>
    </source>
</evidence>
<dbReference type="EMBL" id="CP031023">
    <property type="protein sequence ID" value="AZA15748.1"/>
    <property type="molecule type" value="Genomic_DNA"/>
</dbReference>
<accession>A0A3G6JFH5</accession>
<feature type="transmembrane region" description="Helical" evidence="1">
    <location>
        <begin position="345"/>
        <end position="364"/>
    </location>
</feature>
<feature type="transmembrane region" description="Helical" evidence="1">
    <location>
        <begin position="105"/>
        <end position="123"/>
    </location>
</feature>
<keyword evidence="1" id="KW-0812">Transmembrane</keyword>
<dbReference type="PIRSF" id="PIRSF037259">
    <property type="entry name" value="EcsB_ABC"/>
    <property type="match status" value="1"/>
</dbReference>
<dbReference type="RefSeq" id="WP_138490934.1">
    <property type="nucleotide sequence ID" value="NZ_CP046131.1"/>
</dbReference>
<organism evidence="2">
    <name type="scientific">Lactobacillus delbrueckii subsp. lactis</name>
    <dbReference type="NCBI Taxonomy" id="29397"/>
    <lineage>
        <taxon>Bacteria</taxon>
        <taxon>Bacillati</taxon>
        <taxon>Bacillota</taxon>
        <taxon>Bacilli</taxon>
        <taxon>Lactobacillales</taxon>
        <taxon>Lactobacillaceae</taxon>
        <taxon>Lactobacillus</taxon>
    </lineage>
</organism>
<feature type="transmembrane region" description="Helical" evidence="1">
    <location>
        <begin position="276"/>
        <end position="294"/>
    </location>
</feature>
<dbReference type="Pfam" id="PF05975">
    <property type="entry name" value="EcsB"/>
    <property type="match status" value="1"/>
</dbReference>
<dbReference type="AlphaFoldDB" id="A0A3G6JFH5"/>
<gene>
    <name evidence="2" type="ORF">DQL93_03640</name>
</gene>
<feature type="transmembrane region" description="Helical" evidence="1">
    <location>
        <begin position="370"/>
        <end position="389"/>
    </location>
</feature>
<feature type="transmembrane region" description="Helical" evidence="1">
    <location>
        <begin position="129"/>
        <end position="147"/>
    </location>
</feature>
<dbReference type="InterPro" id="IPR010288">
    <property type="entry name" value="EcsB_ABC"/>
</dbReference>
<feature type="transmembrane region" description="Helical" evidence="1">
    <location>
        <begin position="189"/>
        <end position="205"/>
    </location>
</feature>
<dbReference type="GO" id="GO:0016020">
    <property type="term" value="C:membrane"/>
    <property type="evidence" value="ECO:0007669"/>
    <property type="project" value="InterPro"/>
</dbReference>
<feature type="transmembrane region" description="Helical" evidence="1">
    <location>
        <begin position="20"/>
        <end position="43"/>
    </location>
</feature>
<keyword evidence="1" id="KW-0472">Membrane</keyword>
<proteinExistence type="predicted"/>
<feature type="transmembrane region" description="Helical" evidence="1">
    <location>
        <begin position="167"/>
        <end position="183"/>
    </location>
</feature>
<feature type="transmembrane region" description="Helical" evidence="1">
    <location>
        <begin position="300"/>
        <end position="319"/>
    </location>
</feature>
<evidence type="ECO:0000256" key="1">
    <source>
        <dbReference type="SAM" id="Phobius"/>
    </source>
</evidence>
<feature type="transmembrane region" description="Helical" evidence="1">
    <location>
        <begin position="55"/>
        <end position="75"/>
    </location>
</feature>
<sequence length="405" mass="46884">MRELAKKRLQGNFQQSAKYLALVFNDFFVLALIFIFGAVMFWYAQVMKVLPVKAWYYPLVLSALLWLAYLPGKLVTLLQTADRQFLLVTDDRLDDYLAPMRRYSLVLPALLLALAGGIMYPFASLKMGLSNLNYFSLVLALFFAKVFEQGAVSRSLTFDHKVKQVTWLIRLVLLALLLASLYFLPNALYLLLALAVIAVLALRAWKNSAFDWQYAIDYEARRKETVYAGFALFTDVKERQVNIKRRKYLDFLLPPFGKESPNSFLYRRTLLRDPEYLNLLARMTAFAVLLTAMIQDPVWSLLLSGLVMYLTVWQLLPLGQKYDQNIMYRVYPIAQKERGQEVSRVLAWALLLQTGLIIIFWLAIMPGQFAWSLLLLVWCGLLAKGYLPYKTQQLAKKSRYKKRKK</sequence>
<reference evidence="2" key="1">
    <citation type="submission" date="2018-07" db="EMBL/GenBank/DDBJ databases">
        <authorList>
            <person name="Somerville V."/>
        </authorList>
    </citation>
    <scope>NUCLEOTIDE SEQUENCE</scope>
    <source>
        <strain evidence="2">NWC_2_2</strain>
    </source>
</reference>
<name>A0A3G6JFH5_LACDL</name>
<protein>
    <submittedName>
        <fullName evidence="2">ABC transporter permease</fullName>
    </submittedName>
</protein>